<accession>A0AAU7PRD4</accession>
<feature type="region of interest" description="Disordered" evidence="1">
    <location>
        <begin position="270"/>
        <end position="293"/>
    </location>
</feature>
<dbReference type="PROSITE" id="PS50943">
    <property type="entry name" value="HTH_CROC1"/>
    <property type="match status" value="1"/>
</dbReference>
<dbReference type="CDD" id="cd00093">
    <property type="entry name" value="HTH_XRE"/>
    <property type="match status" value="1"/>
</dbReference>
<organism evidence="3">
    <name type="scientific">Lacrimispora sp. BS-2</name>
    <dbReference type="NCBI Taxonomy" id="3151850"/>
    <lineage>
        <taxon>Bacteria</taxon>
        <taxon>Bacillati</taxon>
        <taxon>Bacillota</taxon>
        <taxon>Clostridia</taxon>
        <taxon>Lachnospirales</taxon>
        <taxon>Lachnospiraceae</taxon>
        <taxon>Lacrimispora</taxon>
    </lineage>
</organism>
<reference evidence="3" key="1">
    <citation type="submission" date="2024-06" db="EMBL/GenBank/DDBJ databases">
        <title>Lacrimispora cavernae sp. nov., a novel anaerobe isolated from bat guano pile inside a cave.</title>
        <authorList>
            <person name="Miller S.L."/>
            <person name="Lu N."/>
            <person name="King J."/>
            <person name="Sankaranarayanan K."/>
            <person name="Lawson P.A."/>
        </authorList>
    </citation>
    <scope>NUCLEOTIDE SEQUENCE</scope>
    <source>
        <strain evidence="3">BS-2</strain>
    </source>
</reference>
<feature type="domain" description="HTH cro/C1-type" evidence="2">
    <location>
        <begin position="43"/>
        <end position="72"/>
    </location>
</feature>
<gene>
    <name evidence="3" type="ORF">ABFV83_02125</name>
</gene>
<evidence type="ECO:0000256" key="1">
    <source>
        <dbReference type="SAM" id="MobiDB-lite"/>
    </source>
</evidence>
<feature type="compositionally biased region" description="Basic and acidic residues" evidence="1">
    <location>
        <begin position="270"/>
        <end position="285"/>
    </location>
</feature>
<name>A0AAU7PRD4_9FIRM</name>
<dbReference type="AlphaFoldDB" id="A0AAU7PRD4"/>
<dbReference type="EMBL" id="CP157940">
    <property type="protein sequence ID" value="XBS54612.1"/>
    <property type="molecule type" value="Genomic_DNA"/>
</dbReference>
<sequence>MKATTADRLKEVMKRYELRQVDILKRAEPYCKQYEIKMGRNDLSQYVSGKVSPGQDKLTILALALGVSETWLMGYDVPMERNGHEDPELLKRDAILEDIEDILKNEGYTLFCENYDDDYFLVKDLHNQTVIGFYDYDLLAKYNYLQKKGKVTANLLLSSETTFFKYLGSLGYYISRDDLEHKPFIHYDNGTVRIEPDTLDSIRTRIDTYAKATIDSEILALQEKEIKLERLEKERLVRHLRDKNVYSCSQFDKDRKTYLEADAAHQRTDLSKGELNDAARNKHDDEIMDDPNF</sequence>
<protein>
    <recommendedName>
        <fullName evidence="2">HTH cro/C1-type domain-containing protein</fullName>
    </recommendedName>
</protein>
<evidence type="ECO:0000313" key="3">
    <source>
        <dbReference type="EMBL" id="XBS54612.1"/>
    </source>
</evidence>
<proteinExistence type="predicted"/>
<dbReference type="InterPro" id="IPR001387">
    <property type="entry name" value="Cro/C1-type_HTH"/>
</dbReference>
<dbReference type="Gene3D" id="1.10.260.40">
    <property type="entry name" value="lambda repressor-like DNA-binding domains"/>
    <property type="match status" value="1"/>
</dbReference>
<dbReference type="SUPFAM" id="SSF47413">
    <property type="entry name" value="lambda repressor-like DNA-binding domains"/>
    <property type="match status" value="1"/>
</dbReference>
<evidence type="ECO:0000259" key="2">
    <source>
        <dbReference type="PROSITE" id="PS50943"/>
    </source>
</evidence>
<dbReference type="InterPro" id="IPR010982">
    <property type="entry name" value="Lambda_DNA-bd_dom_sf"/>
</dbReference>
<dbReference type="GO" id="GO:0003677">
    <property type="term" value="F:DNA binding"/>
    <property type="evidence" value="ECO:0007669"/>
    <property type="project" value="InterPro"/>
</dbReference>
<dbReference type="RefSeq" id="WP_349947304.1">
    <property type="nucleotide sequence ID" value="NZ_CP157940.1"/>
</dbReference>